<evidence type="ECO:0000313" key="2">
    <source>
        <dbReference type="EMBL" id="KAK5811743.1"/>
    </source>
</evidence>
<sequence length="99" mass="11117">MVFLLYSILTGKTIDVGNIISKEMRNCADGDLYQIAGDSILQQRLEESEDLEDKEEEDPTEIESVQSAEVLNKVEPMEPEAEPDVKTSMFRAQPPCPDL</sequence>
<protein>
    <submittedName>
        <fullName evidence="2">Uncharacterized protein</fullName>
    </submittedName>
</protein>
<dbReference type="EMBL" id="JARKNE010000008">
    <property type="protein sequence ID" value="KAK5811743.1"/>
    <property type="molecule type" value="Genomic_DNA"/>
</dbReference>
<keyword evidence="3" id="KW-1185">Reference proteome</keyword>
<proteinExistence type="predicted"/>
<feature type="region of interest" description="Disordered" evidence="1">
    <location>
        <begin position="46"/>
        <end position="99"/>
    </location>
</feature>
<reference evidence="2 3" key="1">
    <citation type="submission" date="2023-03" db="EMBL/GenBank/DDBJ databases">
        <title>WGS of Gossypium arboreum.</title>
        <authorList>
            <person name="Yu D."/>
        </authorList>
    </citation>
    <scope>NUCLEOTIDE SEQUENCE [LARGE SCALE GENOMIC DNA]</scope>
    <source>
        <tissue evidence="2">Leaf</tissue>
    </source>
</reference>
<name>A0ABR0NZR3_GOSAR</name>
<organism evidence="2 3">
    <name type="scientific">Gossypium arboreum</name>
    <name type="common">Tree cotton</name>
    <name type="synonym">Gossypium nanking</name>
    <dbReference type="NCBI Taxonomy" id="29729"/>
    <lineage>
        <taxon>Eukaryota</taxon>
        <taxon>Viridiplantae</taxon>
        <taxon>Streptophyta</taxon>
        <taxon>Embryophyta</taxon>
        <taxon>Tracheophyta</taxon>
        <taxon>Spermatophyta</taxon>
        <taxon>Magnoliopsida</taxon>
        <taxon>eudicotyledons</taxon>
        <taxon>Gunneridae</taxon>
        <taxon>Pentapetalae</taxon>
        <taxon>rosids</taxon>
        <taxon>malvids</taxon>
        <taxon>Malvales</taxon>
        <taxon>Malvaceae</taxon>
        <taxon>Malvoideae</taxon>
        <taxon>Gossypium</taxon>
    </lineage>
</organism>
<gene>
    <name evidence="2" type="ORF">PVK06_027109</name>
</gene>
<comment type="caution">
    <text evidence="2">The sequence shown here is derived from an EMBL/GenBank/DDBJ whole genome shotgun (WGS) entry which is preliminary data.</text>
</comment>
<evidence type="ECO:0000256" key="1">
    <source>
        <dbReference type="SAM" id="MobiDB-lite"/>
    </source>
</evidence>
<accession>A0ABR0NZR3</accession>
<dbReference type="Proteomes" id="UP001358586">
    <property type="component" value="Chromosome 8"/>
</dbReference>
<feature type="compositionally biased region" description="Acidic residues" evidence="1">
    <location>
        <begin position="47"/>
        <end position="61"/>
    </location>
</feature>
<evidence type="ECO:0000313" key="3">
    <source>
        <dbReference type="Proteomes" id="UP001358586"/>
    </source>
</evidence>